<protein>
    <submittedName>
        <fullName evidence="2">Methyltransferase type 11</fullName>
    </submittedName>
</protein>
<accession>A0ABQ5YAZ1</accession>
<dbReference type="RefSeq" id="WP_284194784.1">
    <property type="nucleotide sequence ID" value="NZ_BSOG01000001.1"/>
</dbReference>
<evidence type="ECO:0000259" key="1">
    <source>
        <dbReference type="Pfam" id="PF08241"/>
    </source>
</evidence>
<dbReference type="GO" id="GO:0008168">
    <property type="term" value="F:methyltransferase activity"/>
    <property type="evidence" value="ECO:0007669"/>
    <property type="project" value="UniProtKB-KW"/>
</dbReference>
<keyword evidence="2" id="KW-0808">Transferase</keyword>
<dbReference type="Proteomes" id="UP001156706">
    <property type="component" value="Unassembled WGS sequence"/>
</dbReference>
<evidence type="ECO:0000313" key="2">
    <source>
        <dbReference type="EMBL" id="GLR11638.1"/>
    </source>
</evidence>
<keyword evidence="2" id="KW-0489">Methyltransferase</keyword>
<dbReference type="InterPro" id="IPR029063">
    <property type="entry name" value="SAM-dependent_MTases_sf"/>
</dbReference>
<dbReference type="GO" id="GO:0032259">
    <property type="term" value="P:methylation"/>
    <property type="evidence" value="ECO:0007669"/>
    <property type="project" value="UniProtKB-KW"/>
</dbReference>
<dbReference type="Pfam" id="PF08241">
    <property type="entry name" value="Methyltransf_11"/>
    <property type="match status" value="1"/>
</dbReference>
<organism evidence="2 3">
    <name type="scientific">Chitinimonas prasina</name>
    <dbReference type="NCBI Taxonomy" id="1434937"/>
    <lineage>
        <taxon>Bacteria</taxon>
        <taxon>Pseudomonadati</taxon>
        <taxon>Pseudomonadota</taxon>
        <taxon>Betaproteobacteria</taxon>
        <taxon>Neisseriales</taxon>
        <taxon>Chitinibacteraceae</taxon>
        <taxon>Chitinimonas</taxon>
    </lineage>
</organism>
<dbReference type="Gene3D" id="3.40.50.150">
    <property type="entry name" value="Vaccinia Virus protein VP39"/>
    <property type="match status" value="1"/>
</dbReference>
<dbReference type="SUPFAM" id="SSF53335">
    <property type="entry name" value="S-adenosyl-L-methionine-dependent methyltransferases"/>
    <property type="match status" value="1"/>
</dbReference>
<keyword evidence="3" id="KW-1185">Reference proteome</keyword>
<proteinExistence type="predicted"/>
<sequence>MQDSFNTVLPEQFAQWLHSPLGQCVLEHEQRFFDSAVADVFGYYAVQLELPGLDLLRSNRMPTRLTAGLSQHCSLNCDPAQLPFSTASIDLLVLPHTLDFHADPRAVLREAERVLVPEGRLMLTGFNPWSLWGMARRSKRGQGMPWQGHFLSLPRIKDWMALLNFEAGASRVHCYVPPLAQCGWRNRFAFMEYAGQRWWPVAGGIYCLEAVKRVRGMRLIAPRWKKARSSVRAVAVALPDRQEQPDD</sequence>
<evidence type="ECO:0000313" key="3">
    <source>
        <dbReference type="Proteomes" id="UP001156706"/>
    </source>
</evidence>
<name>A0ABQ5YAZ1_9NEIS</name>
<dbReference type="InterPro" id="IPR013216">
    <property type="entry name" value="Methyltransf_11"/>
</dbReference>
<dbReference type="EMBL" id="BSOG01000001">
    <property type="protein sequence ID" value="GLR11638.1"/>
    <property type="molecule type" value="Genomic_DNA"/>
</dbReference>
<comment type="caution">
    <text evidence="2">The sequence shown here is derived from an EMBL/GenBank/DDBJ whole genome shotgun (WGS) entry which is preliminary data.</text>
</comment>
<feature type="domain" description="Methyltransferase type 11" evidence="1">
    <location>
        <begin position="75"/>
        <end position="122"/>
    </location>
</feature>
<gene>
    <name evidence="2" type="ORF">GCM10007907_04280</name>
</gene>
<reference evidence="3" key="1">
    <citation type="journal article" date="2019" name="Int. J. Syst. Evol. Microbiol.">
        <title>The Global Catalogue of Microorganisms (GCM) 10K type strain sequencing project: providing services to taxonomists for standard genome sequencing and annotation.</title>
        <authorList>
            <consortium name="The Broad Institute Genomics Platform"/>
            <consortium name="The Broad Institute Genome Sequencing Center for Infectious Disease"/>
            <person name="Wu L."/>
            <person name="Ma J."/>
        </authorList>
    </citation>
    <scope>NUCLEOTIDE SEQUENCE [LARGE SCALE GENOMIC DNA]</scope>
    <source>
        <strain evidence="3">NBRC 110044</strain>
    </source>
</reference>